<keyword evidence="4" id="KW-0456">Lyase</keyword>
<dbReference type="Gene3D" id="3.30.479.10">
    <property type="entry name" value="6-pyruvoyl tetrahydropterin synthase/QueD"/>
    <property type="match status" value="1"/>
</dbReference>
<dbReference type="PANTHER" id="PTHR12589">
    <property type="entry name" value="PYRUVOYL TETRAHYDROBIOPTERIN SYNTHASE"/>
    <property type="match status" value="1"/>
</dbReference>
<dbReference type="GO" id="GO:0016829">
    <property type="term" value="F:lyase activity"/>
    <property type="evidence" value="ECO:0007669"/>
    <property type="project" value="UniProtKB-KW"/>
</dbReference>
<organism evidence="5">
    <name type="scientific">hydrothermal vent metagenome</name>
    <dbReference type="NCBI Taxonomy" id="652676"/>
    <lineage>
        <taxon>unclassified sequences</taxon>
        <taxon>metagenomes</taxon>
        <taxon>ecological metagenomes</taxon>
    </lineage>
</organism>
<dbReference type="InterPro" id="IPR038418">
    <property type="entry name" value="6-PTP_synth/QueD_sf"/>
</dbReference>
<evidence type="ECO:0000256" key="3">
    <source>
        <dbReference type="ARBA" id="ARBA00022833"/>
    </source>
</evidence>
<name>A0A3B0VIR5_9ZZZZ</name>
<dbReference type="NCBIfam" id="TIGR03367">
    <property type="entry name" value="queuosine_QueD"/>
    <property type="match status" value="1"/>
</dbReference>
<dbReference type="PIRSF" id="PIRSF006113">
    <property type="entry name" value="PTP_synth"/>
    <property type="match status" value="1"/>
</dbReference>
<evidence type="ECO:0008006" key="6">
    <source>
        <dbReference type="Google" id="ProtNLM"/>
    </source>
</evidence>
<evidence type="ECO:0000256" key="2">
    <source>
        <dbReference type="ARBA" id="ARBA00022723"/>
    </source>
</evidence>
<evidence type="ECO:0000313" key="5">
    <source>
        <dbReference type="EMBL" id="VAW38892.1"/>
    </source>
</evidence>
<keyword evidence="2" id="KW-0479">Metal-binding</keyword>
<dbReference type="SUPFAM" id="SSF55620">
    <property type="entry name" value="Tetrahydrobiopterin biosynthesis enzymes-like"/>
    <property type="match status" value="1"/>
</dbReference>
<accession>A0A3B0VIR5</accession>
<dbReference type="EMBL" id="UOEY01000064">
    <property type="protein sequence ID" value="VAW38892.1"/>
    <property type="molecule type" value="Genomic_DNA"/>
</dbReference>
<comment type="cofactor">
    <cofactor evidence="1">
        <name>Zn(2+)</name>
        <dbReference type="ChEBI" id="CHEBI:29105"/>
    </cofactor>
</comment>
<dbReference type="Pfam" id="PF01242">
    <property type="entry name" value="PTPS"/>
    <property type="match status" value="1"/>
</dbReference>
<proteinExistence type="predicted"/>
<sequence>MIDIFIKTHFSAGHHLRHYPGDCEKPHGHNWKVKVQVRATRLDDLGLGLDFKLLKERVKLVIDNLDHRDLNEHPAFLDRNPSSEHIAMYIFAELQEELKTDRYQLFSITVRETDSSGVIYYGE</sequence>
<dbReference type="GO" id="GO:0046872">
    <property type="term" value="F:metal ion binding"/>
    <property type="evidence" value="ECO:0007669"/>
    <property type="project" value="UniProtKB-KW"/>
</dbReference>
<gene>
    <name evidence="5" type="ORF">MNBD_DELTA04-1791</name>
</gene>
<dbReference type="PANTHER" id="PTHR12589:SF7">
    <property type="entry name" value="6-PYRUVOYL TETRAHYDROBIOPTERIN SYNTHASE"/>
    <property type="match status" value="1"/>
</dbReference>
<dbReference type="AlphaFoldDB" id="A0A3B0VIR5"/>
<dbReference type="InterPro" id="IPR007115">
    <property type="entry name" value="6-PTP_synth/QueD"/>
</dbReference>
<evidence type="ECO:0000256" key="4">
    <source>
        <dbReference type="ARBA" id="ARBA00023239"/>
    </source>
</evidence>
<reference evidence="5" key="1">
    <citation type="submission" date="2018-06" db="EMBL/GenBank/DDBJ databases">
        <authorList>
            <person name="Zhirakovskaya E."/>
        </authorList>
    </citation>
    <scope>NUCLEOTIDE SEQUENCE</scope>
</reference>
<keyword evidence="3" id="KW-0862">Zinc</keyword>
<evidence type="ECO:0000256" key="1">
    <source>
        <dbReference type="ARBA" id="ARBA00001947"/>
    </source>
</evidence>
<protein>
    <recommendedName>
        <fullName evidence="6">6-carboxy-5,6,7,8-tetrahydropterin synthase</fullName>
    </recommendedName>
</protein>